<dbReference type="InterPro" id="IPR010512">
    <property type="entry name" value="DUF1091"/>
</dbReference>
<dbReference type="AlphaFoldDB" id="A0A336LXV6"/>
<gene>
    <name evidence="2" type="primary">CSON007781</name>
</gene>
<sequence length="140" mass="15703">MEYKVEERDNKPYLTSTTEVLQDLDGEIMIHGNVSAAHNGQVEPITKILPIDLCKFLKGEKKSVLLNIVWNDLGKFGNIPKECPIKKQTVTIKDFTPDKDMIPAALPGGEYHVNILGELWRDGKMVALLEHVVVHATIDQ</sequence>
<dbReference type="Pfam" id="PF06477">
    <property type="entry name" value="DUF1091"/>
    <property type="match status" value="1"/>
</dbReference>
<dbReference type="VEuPathDB" id="VectorBase:CSON007781"/>
<reference evidence="2" key="2">
    <citation type="submission" date="2018-07" db="EMBL/GenBank/DDBJ databases">
        <authorList>
            <person name="Quirk P.G."/>
            <person name="Krulwich T.A."/>
        </authorList>
    </citation>
    <scope>NUCLEOTIDE SEQUENCE</scope>
</reference>
<organism evidence="2">
    <name type="scientific">Culicoides sonorensis</name>
    <name type="common">Biting midge</name>
    <dbReference type="NCBI Taxonomy" id="179676"/>
    <lineage>
        <taxon>Eukaryota</taxon>
        <taxon>Metazoa</taxon>
        <taxon>Ecdysozoa</taxon>
        <taxon>Arthropoda</taxon>
        <taxon>Hexapoda</taxon>
        <taxon>Insecta</taxon>
        <taxon>Pterygota</taxon>
        <taxon>Neoptera</taxon>
        <taxon>Endopterygota</taxon>
        <taxon>Diptera</taxon>
        <taxon>Nematocera</taxon>
        <taxon>Chironomoidea</taxon>
        <taxon>Ceratopogonidae</taxon>
        <taxon>Ceratopogoninae</taxon>
        <taxon>Culicoides</taxon>
        <taxon>Monoculicoides</taxon>
    </lineage>
</organism>
<evidence type="ECO:0000313" key="1">
    <source>
        <dbReference type="EMBL" id="SSX02518.1"/>
    </source>
</evidence>
<name>A0A336LXV6_CULSO</name>
<accession>A0A336LXV6</accession>
<reference evidence="1" key="1">
    <citation type="submission" date="2018-04" db="EMBL/GenBank/DDBJ databases">
        <authorList>
            <person name="Go L.Y."/>
            <person name="Mitchell J.A."/>
        </authorList>
    </citation>
    <scope>NUCLEOTIDE SEQUENCE</scope>
    <source>
        <tissue evidence="1">Whole organism</tissue>
    </source>
</reference>
<dbReference type="PANTHER" id="PTHR20898">
    <property type="entry name" value="DAEDALUS ON 3-RELATED-RELATED"/>
    <property type="match status" value="1"/>
</dbReference>
<dbReference type="SMART" id="SM00697">
    <property type="entry name" value="DM8"/>
    <property type="match status" value="1"/>
</dbReference>
<dbReference type="EMBL" id="UFQT01000292">
    <property type="protein sequence ID" value="SSX22892.1"/>
    <property type="molecule type" value="Genomic_DNA"/>
</dbReference>
<proteinExistence type="predicted"/>
<dbReference type="EMBL" id="UFQS01000292">
    <property type="protein sequence ID" value="SSX02518.1"/>
    <property type="molecule type" value="Genomic_DNA"/>
</dbReference>
<protein>
    <submittedName>
        <fullName evidence="2">CSON007781 protein</fullName>
    </submittedName>
</protein>
<evidence type="ECO:0000313" key="2">
    <source>
        <dbReference type="EMBL" id="SSX22892.1"/>
    </source>
</evidence>